<dbReference type="RefSeq" id="WP_206643130.1">
    <property type="nucleotide sequence ID" value="NZ_CP071247.1"/>
</dbReference>
<keyword evidence="6" id="KW-0408">Iron</keyword>
<dbReference type="SMART" id="SM00702">
    <property type="entry name" value="P4Hc"/>
    <property type="match status" value="1"/>
</dbReference>
<evidence type="ECO:0000313" key="9">
    <source>
        <dbReference type="Proteomes" id="UP000663555"/>
    </source>
</evidence>
<feature type="domain" description="Fe2OG dioxygenase" evidence="7">
    <location>
        <begin position="93"/>
        <end position="203"/>
    </location>
</feature>
<evidence type="ECO:0000256" key="2">
    <source>
        <dbReference type="ARBA" id="ARBA00022723"/>
    </source>
</evidence>
<dbReference type="InterPro" id="IPR006620">
    <property type="entry name" value="Pro_4_hyd_alph"/>
</dbReference>
<dbReference type="InterPro" id="IPR044862">
    <property type="entry name" value="Pro_4_hyd_alph_FE2OG_OXY"/>
</dbReference>
<keyword evidence="4" id="KW-0223">Dioxygenase</keyword>
<comment type="cofactor">
    <cofactor evidence="1">
        <name>L-ascorbate</name>
        <dbReference type="ChEBI" id="CHEBI:38290"/>
    </cofactor>
</comment>
<evidence type="ECO:0000256" key="5">
    <source>
        <dbReference type="ARBA" id="ARBA00023002"/>
    </source>
</evidence>
<organism evidence="8 9">
    <name type="scientific">Marinobacter salinisoli</name>
    <dbReference type="NCBI Taxonomy" id="2769486"/>
    <lineage>
        <taxon>Bacteria</taxon>
        <taxon>Pseudomonadati</taxon>
        <taxon>Pseudomonadota</taxon>
        <taxon>Gammaproteobacteria</taxon>
        <taxon>Pseudomonadales</taxon>
        <taxon>Marinobacteraceae</taxon>
        <taxon>Marinobacter</taxon>
    </lineage>
</organism>
<name>A0ABX7MP07_9GAMM</name>
<keyword evidence="9" id="KW-1185">Reference proteome</keyword>
<dbReference type="Proteomes" id="UP000663555">
    <property type="component" value="Chromosome"/>
</dbReference>
<keyword evidence="3" id="KW-0847">Vitamin C</keyword>
<reference evidence="8 9" key="1">
    <citation type="submission" date="2021-03" db="EMBL/GenBank/DDBJ databases">
        <title>Genome sequencing of Marinobacter sp. LPB0319.</title>
        <authorList>
            <person name="Kim J."/>
        </authorList>
    </citation>
    <scope>NUCLEOTIDE SEQUENCE [LARGE SCALE GENOMIC DNA]</scope>
    <source>
        <strain evidence="8 9">LPB0319</strain>
    </source>
</reference>
<evidence type="ECO:0000256" key="6">
    <source>
        <dbReference type="ARBA" id="ARBA00023004"/>
    </source>
</evidence>
<dbReference type="InterPro" id="IPR005123">
    <property type="entry name" value="Oxoglu/Fe-dep_dioxygenase_dom"/>
</dbReference>
<evidence type="ECO:0000256" key="1">
    <source>
        <dbReference type="ARBA" id="ARBA00001961"/>
    </source>
</evidence>
<dbReference type="Pfam" id="PF13640">
    <property type="entry name" value="2OG-FeII_Oxy_3"/>
    <property type="match status" value="1"/>
</dbReference>
<dbReference type="InterPro" id="IPR045054">
    <property type="entry name" value="P4HA-like"/>
</dbReference>
<evidence type="ECO:0000259" key="7">
    <source>
        <dbReference type="PROSITE" id="PS51471"/>
    </source>
</evidence>
<protein>
    <submittedName>
        <fullName evidence="8">2OG-Fe(II) oxygenase</fullName>
    </submittedName>
</protein>
<evidence type="ECO:0000256" key="3">
    <source>
        <dbReference type="ARBA" id="ARBA00022896"/>
    </source>
</evidence>
<dbReference type="PANTHER" id="PTHR10869:SF246">
    <property type="entry name" value="TRANSMEMBRANE PROLYL 4-HYDROXYLASE"/>
    <property type="match status" value="1"/>
</dbReference>
<accession>A0ABX7MP07</accession>
<keyword evidence="5" id="KW-0560">Oxidoreductase</keyword>
<dbReference type="EMBL" id="CP071247">
    <property type="protein sequence ID" value="QSP93908.1"/>
    <property type="molecule type" value="Genomic_DNA"/>
</dbReference>
<sequence>MDIRLRDCYETGNPVNEDPMIVVFEDFLEPREVEQLISAAQSKMKQALVSAATSGVQSPGRTGSNCWIPHDHNPIVEDLALRVADIVGLPLQHAESLQVVHYGEDQQYAPHYDAWDAGTERGQRCMARGGQRLITCLLYLNDPEQGGSTSFPNLDMEVRALKGRMVLFHNCHRGSTVRHPDSLHGGMPVLKGEKWACNFWFREQPYQTAPAVSRKSTPTPKFKRVI</sequence>
<gene>
    <name evidence="8" type="ORF">LPB19_11960</name>
</gene>
<dbReference type="Gene3D" id="2.60.120.620">
    <property type="entry name" value="q2cbj1_9rhob like domain"/>
    <property type="match status" value="1"/>
</dbReference>
<dbReference type="PROSITE" id="PS51471">
    <property type="entry name" value="FE2OG_OXY"/>
    <property type="match status" value="1"/>
</dbReference>
<evidence type="ECO:0000256" key="4">
    <source>
        <dbReference type="ARBA" id="ARBA00022964"/>
    </source>
</evidence>
<keyword evidence="2" id="KW-0479">Metal-binding</keyword>
<dbReference type="PANTHER" id="PTHR10869">
    <property type="entry name" value="PROLYL 4-HYDROXYLASE ALPHA SUBUNIT"/>
    <property type="match status" value="1"/>
</dbReference>
<proteinExistence type="predicted"/>
<evidence type="ECO:0000313" key="8">
    <source>
        <dbReference type="EMBL" id="QSP93908.1"/>
    </source>
</evidence>